<dbReference type="EMBL" id="OZ019909">
    <property type="protein sequence ID" value="CAK9209185.1"/>
    <property type="molecule type" value="Genomic_DNA"/>
</dbReference>
<evidence type="ECO:0000313" key="14">
    <source>
        <dbReference type="EMBL" id="CAK9209185.1"/>
    </source>
</evidence>
<proteinExistence type="inferred from homology"/>
<evidence type="ECO:0000313" key="15">
    <source>
        <dbReference type="Proteomes" id="UP001497512"/>
    </source>
</evidence>
<dbReference type="InterPro" id="IPR036909">
    <property type="entry name" value="Cyt_c-like_dom_sf"/>
</dbReference>
<dbReference type="PROSITE" id="PS51007">
    <property type="entry name" value="CYTC"/>
    <property type="match status" value="1"/>
</dbReference>
<dbReference type="Pfam" id="PF13442">
    <property type="entry name" value="Cytochrome_CBB3"/>
    <property type="match status" value="1"/>
</dbReference>
<reference evidence="14" key="1">
    <citation type="submission" date="2024-02" db="EMBL/GenBank/DDBJ databases">
        <authorList>
            <consortium name="ELIXIR-Norway"/>
            <consortium name="Elixir Norway"/>
        </authorList>
    </citation>
    <scope>NUCLEOTIDE SEQUENCE</scope>
</reference>
<organism evidence="14 15">
    <name type="scientific">Sphagnum troendelagicum</name>
    <dbReference type="NCBI Taxonomy" id="128251"/>
    <lineage>
        <taxon>Eukaryota</taxon>
        <taxon>Viridiplantae</taxon>
        <taxon>Streptophyta</taxon>
        <taxon>Embryophyta</taxon>
        <taxon>Bryophyta</taxon>
        <taxon>Sphagnophytina</taxon>
        <taxon>Sphagnopsida</taxon>
        <taxon>Sphagnales</taxon>
        <taxon>Sphagnaceae</taxon>
        <taxon>Sphagnum</taxon>
    </lineage>
</organism>
<keyword evidence="8" id="KW-0793">Thylakoid</keyword>
<dbReference type="InterPro" id="IPR009056">
    <property type="entry name" value="Cyt_c-like_dom"/>
</dbReference>
<dbReference type="PANTHER" id="PTHR34688">
    <property type="entry name" value="CYTOCHROME C6, CHLOROPLASTIC"/>
    <property type="match status" value="1"/>
</dbReference>
<feature type="domain" description="Cytochrome c" evidence="13">
    <location>
        <begin position="122"/>
        <end position="214"/>
    </location>
</feature>
<sequence>MEVSRAIWAPAVAATLPVFKLASPFIPAAASAASRHSRRHPQAAAARRARSNSQDVVDCISSTLKVQQLQTVVSRNGCEGEETGNGTWVAASSILAVVAAVGCCTVMGCSLFNIETAVALEGSQFDPATVFQRTCSGCHAGGGNILQPGATLFAKDLERNDTASVNDIFKITYSGKGRMPGYGENCTPRGQCTFGPRISDSDIHTLAEFVRLQADQGWSKTIDP</sequence>
<protein>
    <recommendedName>
        <fullName evidence="11">Cytochrome c-553</fullName>
    </recommendedName>
    <alternativeName>
        <fullName evidence="10">Cytochrome c553</fullName>
    </alternativeName>
    <alternativeName>
        <fullName evidence="9">Soluble cytochrome f</fullName>
    </alternativeName>
</protein>
<dbReference type="Gene3D" id="1.10.760.10">
    <property type="entry name" value="Cytochrome c-like domain"/>
    <property type="match status" value="1"/>
</dbReference>
<evidence type="ECO:0000256" key="5">
    <source>
        <dbReference type="ARBA" id="ARBA00022723"/>
    </source>
</evidence>
<keyword evidence="5 12" id="KW-0479">Metal-binding</keyword>
<comment type="similarity">
    <text evidence="2">Belongs to the cytochrome c family. PetJ subfamily.</text>
</comment>
<dbReference type="PANTHER" id="PTHR34688:SF2">
    <property type="entry name" value="CYTOCHROME C6, CHLOROPLASTIC"/>
    <property type="match status" value="1"/>
</dbReference>
<evidence type="ECO:0000256" key="3">
    <source>
        <dbReference type="ARBA" id="ARBA00022448"/>
    </source>
</evidence>
<gene>
    <name evidence="14" type="ORF">CSSPTR1EN2_LOCUS9557</name>
</gene>
<evidence type="ECO:0000259" key="13">
    <source>
        <dbReference type="PROSITE" id="PS51007"/>
    </source>
</evidence>
<evidence type="ECO:0000256" key="2">
    <source>
        <dbReference type="ARBA" id="ARBA00009650"/>
    </source>
</evidence>
<dbReference type="SUPFAM" id="SSF46626">
    <property type="entry name" value="Cytochrome c"/>
    <property type="match status" value="1"/>
</dbReference>
<keyword evidence="3" id="KW-0813">Transport</keyword>
<accession>A0ABP0U331</accession>
<comment type="function">
    <text evidence="1">Functions as an electron carrier between membrane-bound cytochrome b6-f and photosystem I in oxygenic photosynthesis.</text>
</comment>
<evidence type="ECO:0000256" key="9">
    <source>
        <dbReference type="ARBA" id="ARBA00030448"/>
    </source>
</evidence>
<name>A0ABP0U331_9BRYO</name>
<keyword evidence="7 12" id="KW-0408">Iron</keyword>
<evidence type="ECO:0000256" key="1">
    <source>
        <dbReference type="ARBA" id="ARBA00002347"/>
    </source>
</evidence>
<evidence type="ECO:0000256" key="11">
    <source>
        <dbReference type="ARBA" id="ARBA00033211"/>
    </source>
</evidence>
<evidence type="ECO:0000256" key="6">
    <source>
        <dbReference type="ARBA" id="ARBA00022982"/>
    </source>
</evidence>
<evidence type="ECO:0000256" key="7">
    <source>
        <dbReference type="ARBA" id="ARBA00023004"/>
    </source>
</evidence>
<keyword evidence="6" id="KW-0249">Electron transport</keyword>
<dbReference type="InterPro" id="IPR023655">
    <property type="entry name" value="Cyt_C6"/>
</dbReference>
<evidence type="ECO:0000256" key="12">
    <source>
        <dbReference type="PROSITE-ProRule" id="PRU00433"/>
    </source>
</evidence>
<dbReference type="Proteomes" id="UP001497512">
    <property type="component" value="Chromosome 17"/>
</dbReference>
<keyword evidence="4 12" id="KW-0349">Heme</keyword>
<keyword evidence="15" id="KW-1185">Reference proteome</keyword>
<evidence type="ECO:0000256" key="8">
    <source>
        <dbReference type="ARBA" id="ARBA00023078"/>
    </source>
</evidence>
<evidence type="ECO:0000256" key="10">
    <source>
        <dbReference type="ARBA" id="ARBA00031247"/>
    </source>
</evidence>
<evidence type="ECO:0000256" key="4">
    <source>
        <dbReference type="ARBA" id="ARBA00022617"/>
    </source>
</evidence>